<evidence type="ECO:0000256" key="1">
    <source>
        <dbReference type="ARBA" id="ARBA00001947"/>
    </source>
</evidence>
<evidence type="ECO:0000256" key="7">
    <source>
        <dbReference type="ARBA" id="ARBA00022801"/>
    </source>
</evidence>
<evidence type="ECO:0000256" key="10">
    <source>
        <dbReference type="ARBA" id="ARBA00023049"/>
    </source>
</evidence>
<name>D2R5F1_PIRSD</name>
<keyword evidence="15" id="KW-1185">Reference proteome</keyword>
<feature type="domain" description="Peptidase M50" evidence="13">
    <location>
        <begin position="52"/>
        <end position="224"/>
    </location>
</feature>
<feature type="transmembrane region" description="Helical" evidence="12">
    <location>
        <begin position="144"/>
        <end position="164"/>
    </location>
</feature>
<keyword evidence="8" id="KW-0862">Zinc</keyword>
<evidence type="ECO:0000256" key="5">
    <source>
        <dbReference type="ARBA" id="ARBA00022692"/>
    </source>
</evidence>
<dbReference type="Pfam" id="PF02163">
    <property type="entry name" value="Peptidase_M50"/>
    <property type="match status" value="1"/>
</dbReference>
<evidence type="ECO:0000256" key="11">
    <source>
        <dbReference type="ARBA" id="ARBA00023136"/>
    </source>
</evidence>
<dbReference type="GO" id="GO:0016020">
    <property type="term" value="C:membrane"/>
    <property type="evidence" value="ECO:0007669"/>
    <property type="project" value="UniProtKB-SubCell"/>
</dbReference>
<evidence type="ECO:0000313" key="14">
    <source>
        <dbReference type="EMBL" id="ADB15410.1"/>
    </source>
</evidence>
<comment type="subcellular location">
    <subcellularLocation>
        <location evidence="2">Membrane</location>
        <topology evidence="2">Multi-pass membrane protein</topology>
    </subcellularLocation>
</comment>
<dbReference type="HOGENOM" id="CLU_080388_1_0_0"/>
<dbReference type="STRING" id="530564.Psta_0724"/>
<sequence length="260" mass="28234">MLIAEPGQTPYDLHFSIFGFPVRIHPFFWLVALIFGIDGDGTFDGTEIVIWIAVMFLSILVHELGHAFAFRRFGIESSVVLYALGGVAVPDGGGSRNVWKSYKPTTHLSPQQQILVSLAGPAAGFGLAAITILVMLAAGGNIHVFYGTLGIPLVFASHATASALSGAVNSLLWLNIIWGLVNLLPIYPLDGGQVARQLFLLYDHRDGFVRSVKLSLFVAVAVAVFGALVMRDMWMTMMFASLAYSSYQILQQLGGYRGPW</sequence>
<evidence type="ECO:0000313" key="15">
    <source>
        <dbReference type="Proteomes" id="UP000001887"/>
    </source>
</evidence>
<feature type="transmembrane region" description="Helical" evidence="12">
    <location>
        <begin position="171"/>
        <end position="188"/>
    </location>
</feature>
<dbReference type="PANTHER" id="PTHR39188:SF3">
    <property type="entry name" value="STAGE IV SPORULATION PROTEIN FB"/>
    <property type="match status" value="1"/>
</dbReference>
<dbReference type="KEGG" id="psl:Psta_0724"/>
<keyword evidence="7" id="KW-0378">Hydrolase</keyword>
<keyword evidence="11 12" id="KW-0472">Membrane</keyword>
<evidence type="ECO:0000256" key="6">
    <source>
        <dbReference type="ARBA" id="ARBA00022723"/>
    </source>
</evidence>
<dbReference type="AlphaFoldDB" id="D2R5F1"/>
<accession>D2R5F1</accession>
<dbReference type="eggNOG" id="COG1994">
    <property type="taxonomic scope" value="Bacteria"/>
</dbReference>
<evidence type="ECO:0000256" key="3">
    <source>
        <dbReference type="ARBA" id="ARBA00007931"/>
    </source>
</evidence>
<organism evidence="14 15">
    <name type="scientific">Pirellula staleyi (strain ATCC 27377 / DSM 6068 / ICPB 4128)</name>
    <name type="common">Pirella staleyi</name>
    <dbReference type="NCBI Taxonomy" id="530564"/>
    <lineage>
        <taxon>Bacteria</taxon>
        <taxon>Pseudomonadati</taxon>
        <taxon>Planctomycetota</taxon>
        <taxon>Planctomycetia</taxon>
        <taxon>Pirellulales</taxon>
        <taxon>Pirellulaceae</taxon>
        <taxon>Pirellula</taxon>
    </lineage>
</organism>
<proteinExistence type="inferred from homology"/>
<gene>
    <name evidence="14" type="ordered locus">Psta_0724</name>
</gene>
<dbReference type="PANTHER" id="PTHR39188">
    <property type="entry name" value="MEMBRANE-ASSOCIATED ZINC METALLOPROTEASE M50B"/>
    <property type="match status" value="1"/>
</dbReference>
<dbReference type="EMBL" id="CP001848">
    <property type="protein sequence ID" value="ADB15410.1"/>
    <property type="molecule type" value="Genomic_DNA"/>
</dbReference>
<feature type="transmembrane region" description="Helical" evidence="12">
    <location>
        <begin position="208"/>
        <end position="229"/>
    </location>
</feature>
<comment type="similarity">
    <text evidence="3">Belongs to the peptidase M50B family.</text>
</comment>
<evidence type="ECO:0000256" key="8">
    <source>
        <dbReference type="ARBA" id="ARBA00022833"/>
    </source>
</evidence>
<reference evidence="14 15" key="1">
    <citation type="journal article" date="2009" name="Stand. Genomic Sci.">
        <title>Complete genome sequence of Pirellula staleyi type strain (ATCC 27377).</title>
        <authorList>
            <person name="Clum A."/>
            <person name="Tindall B.J."/>
            <person name="Sikorski J."/>
            <person name="Ivanova N."/>
            <person name="Mavrommatis K."/>
            <person name="Lucas S."/>
            <person name="Glavina del Rio T."/>
            <person name="Nolan M."/>
            <person name="Chen F."/>
            <person name="Tice H."/>
            <person name="Pitluck S."/>
            <person name="Cheng J.F."/>
            <person name="Chertkov O."/>
            <person name="Brettin T."/>
            <person name="Han C."/>
            <person name="Detter J.C."/>
            <person name="Kuske C."/>
            <person name="Bruce D."/>
            <person name="Goodwin L."/>
            <person name="Ovchinikova G."/>
            <person name="Pati A."/>
            <person name="Mikhailova N."/>
            <person name="Chen A."/>
            <person name="Palaniappan K."/>
            <person name="Land M."/>
            <person name="Hauser L."/>
            <person name="Chang Y.J."/>
            <person name="Jeffries C.D."/>
            <person name="Chain P."/>
            <person name="Rohde M."/>
            <person name="Goker M."/>
            <person name="Bristow J."/>
            <person name="Eisen J.A."/>
            <person name="Markowitz V."/>
            <person name="Hugenholtz P."/>
            <person name="Kyrpides N.C."/>
            <person name="Klenk H.P."/>
            <person name="Lapidus A."/>
        </authorList>
    </citation>
    <scope>NUCLEOTIDE SEQUENCE [LARGE SCALE GENOMIC DNA]</scope>
    <source>
        <strain evidence="15">ATCC 27377 / DSM 6068 / ICPB 4128</strain>
    </source>
</reference>
<feature type="transmembrane region" description="Helical" evidence="12">
    <location>
        <begin position="15"/>
        <end position="36"/>
    </location>
</feature>
<evidence type="ECO:0000256" key="12">
    <source>
        <dbReference type="SAM" id="Phobius"/>
    </source>
</evidence>
<dbReference type="Proteomes" id="UP000001887">
    <property type="component" value="Chromosome"/>
</dbReference>
<evidence type="ECO:0000256" key="4">
    <source>
        <dbReference type="ARBA" id="ARBA00022670"/>
    </source>
</evidence>
<keyword evidence="9 12" id="KW-1133">Transmembrane helix</keyword>
<dbReference type="InterPro" id="IPR008915">
    <property type="entry name" value="Peptidase_M50"/>
</dbReference>
<dbReference type="OrthoDB" id="166377at2"/>
<dbReference type="GO" id="GO:0006508">
    <property type="term" value="P:proteolysis"/>
    <property type="evidence" value="ECO:0007669"/>
    <property type="project" value="UniProtKB-KW"/>
</dbReference>
<dbReference type="GO" id="GO:0046872">
    <property type="term" value="F:metal ion binding"/>
    <property type="evidence" value="ECO:0007669"/>
    <property type="project" value="UniProtKB-KW"/>
</dbReference>
<keyword evidence="5 12" id="KW-0812">Transmembrane</keyword>
<dbReference type="GO" id="GO:0008237">
    <property type="term" value="F:metallopeptidase activity"/>
    <property type="evidence" value="ECO:0007669"/>
    <property type="project" value="UniProtKB-KW"/>
</dbReference>
<keyword evidence="10" id="KW-0482">Metalloprotease</keyword>
<feature type="transmembrane region" description="Helical" evidence="12">
    <location>
        <begin position="114"/>
        <end position="138"/>
    </location>
</feature>
<evidence type="ECO:0000256" key="9">
    <source>
        <dbReference type="ARBA" id="ARBA00022989"/>
    </source>
</evidence>
<comment type="cofactor">
    <cofactor evidence="1">
        <name>Zn(2+)</name>
        <dbReference type="ChEBI" id="CHEBI:29105"/>
    </cofactor>
</comment>
<evidence type="ECO:0000256" key="2">
    <source>
        <dbReference type="ARBA" id="ARBA00004141"/>
    </source>
</evidence>
<keyword evidence="4" id="KW-0645">Protease</keyword>
<keyword evidence="6" id="KW-0479">Metal-binding</keyword>
<evidence type="ECO:0000259" key="13">
    <source>
        <dbReference type="Pfam" id="PF02163"/>
    </source>
</evidence>
<protein>
    <submittedName>
        <fullName evidence="14">Peptidase M50</fullName>
    </submittedName>
</protein>
<feature type="transmembrane region" description="Helical" evidence="12">
    <location>
        <begin position="48"/>
        <end position="69"/>
    </location>
</feature>